<evidence type="ECO:0000313" key="9">
    <source>
        <dbReference type="RefSeq" id="XP_027455101.1"/>
    </source>
</evidence>
<feature type="domain" description="Leucine zipper with capping helix" evidence="7">
    <location>
        <begin position="230"/>
        <end position="283"/>
    </location>
</feature>
<dbReference type="PANTHER" id="PTHR31398:SF0">
    <property type="entry name" value="MEIOTIC NUCLEAR DIVISION PROTEIN 1 HOMOLOG"/>
    <property type="match status" value="1"/>
</dbReference>
<comment type="subcellular location">
    <subcellularLocation>
        <location evidence="1">Nucleus</location>
    </subcellularLocation>
</comment>
<feature type="coiled-coil region" evidence="5">
    <location>
        <begin position="165"/>
        <end position="251"/>
    </location>
</feature>
<keyword evidence="4" id="KW-0469">Meiosis</keyword>
<dbReference type="GO" id="GO:0007131">
    <property type="term" value="P:reciprocal meiotic recombination"/>
    <property type="evidence" value="ECO:0007669"/>
    <property type="project" value="TreeGrafter"/>
</dbReference>
<dbReference type="GeneID" id="113924940"/>
<evidence type="ECO:0000259" key="6">
    <source>
        <dbReference type="Pfam" id="PF03962"/>
    </source>
</evidence>
<evidence type="ECO:0000313" key="8">
    <source>
        <dbReference type="Proteomes" id="UP000515165"/>
    </source>
</evidence>
<dbReference type="InterPro" id="IPR040661">
    <property type="entry name" value="LZ3wCH"/>
</dbReference>
<organism evidence="8 9">
    <name type="scientific">Zalophus californianus</name>
    <name type="common">California sealion</name>
    <dbReference type="NCBI Taxonomy" id="9704"/>
    <lineage>
        <taxon>Eukaryota</taxon>
        <taxon>Metazoa</taxon>
        <taxon>Chordata</taxon>
        <taxon>Craniata</taxon>
        <taxon>Vertebrata</taxon>
        <taxon>Euteleostomi</taxon>
        <taxon>Mammalia</taxon>
        <taxon>Eutheria</taxon>
        <taxon>Laurasiatheria</taxon>
        <taxon>Carnivora</taxon>
        <taxon>Caniformia</taxon>
        <taxon>Pinnipedia</taxon>
        <taxon>Otariidae</taxon>
        <taxon>Zalophus</taxon>
    </lineage>
</organism>
<keyword evidence="8" id="KW-1185">Reference proteome</keyword>
<dbReference type="InterPro" id="IPR040453">
    <property type="entry name" value="Mnd1_HTH"/>
</dbReference>
<evidence type="ECO:0000256" key="1">
    <source>
        <dbReference type="ARBA" id="ARBA00004123"/>
    </source>
</evidence>
<evidence type="ECO:0000256" key="3">
    <source>
        <dbReference type="ARBA" id="ARBA00023242"/>
    </source>
</evidence>
<name>A0A6J2DHJ5_ZALCA</name>
<dbReference type="KEGG" id="zca:113924940"/>
<reference evidence="9" key="1">
    <citation type="submission" date="2025-08" db="UniProtKB">
        <authorList>
            <consortium name="RefSeq"/>
        </authorList>
    </citation>
    <scope>IDENTIFICATION</scope>
    <source>
        <tissue evidence="9">Blood</tissue>
    </source>
</reference>
<evidence type="ECO:0000256" key="2">
    <source>
        <dbReference type="ARBA" id="ARBA00023054"/>
    </source>
</evidence>
<proteinExistence type="predicted"/>
<keyword evidence="3" id="KW-0539">Nucleus</keyword>
<dbReference type="Pfam" id="PF03962">
    <property type="entry name" value="Mnd1"/>
    <property type="match status" value="1"/>
</dbReference>
<sequence length="284" mass="33126">MAHDFRSNLASLLCQCLPPIMKKHEKNENKTLRYIQFFKCLLKNSYYYTGSTNHKAWHVAVKNESLELSNPLADKTLTFQSKKKGLSAEEKRARMMEIFFETKDVFQLKDMEKIAPKEKGITAMSVKEVLQSLVDDGMVDCERIGTSNYYWAFPSKALHARKRKLEVLESQLSEGNQKHTNLQKSIEKAKIGRHETEERTMLAKELSSLRDQREQLKAEVEKYKECDPQVVEEIRQANKVAKEAANRWTDNIFAIKSWAKRKFGFEENKIDKNFGIPEDFDYID</sequence>
<protein>
    <submittedName>
        <fullName evidence="9">Meiotic nuclear division protein 1 homolog isoform X1</fullName>
    </submittedName>
</protein>
<dbReference type="RefSeq" id="XP_027455101.1">
    <property type="nucleotide sequence ID" value="XM_027599300.1"/>
</dbReference>
<accession>A0A6J2DHJ5</accession>
<dbReference type="AlphaFoldDB" id="A0A6J2DHJ5"/>
<dbReference type="GO" id="GO:0005634">
    <property type="term" value="C:nucleus"/>
    <property type="evidence" value="ECO:0007669"/>
    <property type="project" value="UniProtKB-SubCell"/>
</dbReference>
<evidence type="ECO:0000256" key="4">
    <source>
        <dbReference type="ARBA" id="ARBA00023254"/>
    </source>
</evidence>
<gene>
    <name evidence="9" type="primary">MND1</name>
</gene>
<evidence type="ECO:0000259" key="7">
    <source>
        <dbReference type="Pfam" id="PF18517"/>
    </source>
</evidence>
<feature type="domain" description="Mnd1 HTH" evidence="6">
    <location>
        <begin position="95"/>
        <end position="154"/>
    </location>
</feature>
<dbReference type="Pfam" id="PF18517">
    <property type="entry name" value="LZ3wCH"/>
    <property type="match status" value="1"/>
</dbReference>
<dbReference type="PANTHER" id="PTHR31398">
    <property type="entry name" value="MEIOTIC NUCLEAR DIVISION PROTEIN 1 HOMOLOG"/>
    <property type="match status" value="1"/>
</dbReference>
<dbReference type="OrthoDB" id="273345at2759"/>
<keyword evidence="2 5" id="KW-0175">Coiled coil</keyword>
<dbReference type="CTD" id="84057"/>
<evidence type="ECO:0000256" key="5">
    <source>
        <dbReference type="SAM" id="Coils"/>
    </source>
</evidence>
<dbReference type="Proteomes" id="UP000515165">
    <property type="component" value="Chromosome 2"/>
</dbReference>